<dbReference type="Pfam" id="PF05016">
    <property type="entry name" value="ParE_toxin"/>
    <property type="match status" value="1"/>
</dbReference>
<keyword evidence="1" id="KW-1277">Toxin-antitoxin system</keyword>
<dbReference type="Gene3D" id="3.30.2310.20">
    <property type="entry name" value="RelE-like"/>
    <property type="match status" value="1"/>
</dbReference>
<dbReference type="AlphaFoldDB" id="X1JS67"/>
<name>X1JS67_9ZZZZ</name>
<sequence length="89" mass="10669">MAKTYKLVPSKTFLKDLRKISPESKSRVNKALLELKQDPFSARDLKKLANVEIGRWRLRIGDYRLRYDIVGQEIQLRIIRHRKDAYRKK</sequence>
<reference evidence="2" key="1">
    <citation type="journal article" date="2014" name="Front. Microbiol.">
        <title>High frequency of phylogenetically diverse reductive dehalogenase-homologous genes in deep subseafloor sedimentary metagenomes.</title>
        <authorList>
            <person name="Kawai M."/>
            <person name="Futagami T."/>
            <person name="Toyoda A."/>
            <person name="Takaki Y."/>
            <person name="Nishi S."/>
            <person name="Hori S."/>
            <person name="Arai W."/>
            <person name="Tsubouchi T."/>
            <person name="Morono Y."/>
            <person name="Uchiyama I."/>
            <person name="Ito T."/>
            <person name="Fujiyama A."/>
            <person name="Inagaki F."/>
            <person name="Takami H."/>
        </authorList>
    </citation>
    <scope>NUCLEOTIDE SEQUENCE</scope>
    <source>
        <strain evidence="2">Expedition CK06-06</strain>
    </source>
</reference>
<dbReference type="PANTHER" id="PTHR35601:SF1">
    <property type="entry name" value="TOXIN RELE"/>
    <property type="match status" value="1"/>
</dbReference>
<organism evidence="2">
    <name type="scientific">marine sediment metagenome</name>
    <dbReference type="NCBI Taxonomy" id="412755"/>
    <lineage>
        <taxon>unclassified sequences</taxon>
        <taxon>metagenomes</taxon>
        <taxon>ecological metagenomes</taxon>
    </lineage>
</organism>
<protein>
    <recommendedName>
        <fullName evidence="3">Type II toxin-antitoxin system RelE/ParE family toxin</fullName>
    </recommendedName>
</protein>
<dbReference type="InterPro" id="IPR035093">
    <property type="entry name" value="RelE/ParE_toxin_dom_sf"/>
</dbReference>
<dbReference type="PANTHER" id="PTHR35601">
    <property type="entry name" value="TOXIN RELE"/>
    <property type="match status" value="1"/>
</dbReference>
<dbReference type="InterPro" id="IPR007712">
    <property type="entry name" value="RelE/ParE_toxin"/>
</dbReference>
<accession>X1JS67</accession>
<dbReference type="EMBL" id="BARV01000376">
    <property type="protein sequence ID" value="GAH97566.1"/>
    <property type="molecule type" value="Genomic_DNA"/>
</dbReference>
<evidence type="ECO:0000256" key="1">
    <source>
        <dbReference type="ARBA" id="ARBA00022649"/>
    </source>
</evidence>
<dbReference type="SUPFAM" id="SSF143011">
    <property type="entry name" value="RelE-like"/>
    <property type="match status" value="1"/>
</dbReference>
<evidence type="ECO:0008006" key="3">
    <source>
        <dbReference type="Google" id="ProtNLM"/>
    </source>
</evidence>
<comment type="caution">
    <text evidence="2">The sequence shown here is derived from an EMBL/GenBank/DDBJ whole genome shotgun (WGS) entry which is preliminary data.</text>
</comment>
<evidence type="ECO:0000313" key="2">
    <source>
        <dbReference type="EMBL" id="GAH97566.1"/>
    </source>
</evidence>
<proteinExistence type="predicted"/>
<gene>
    <name evidence="2" type="ORF">S06H3_01491</name>
</gene>